<dbReference type="NCBIfam" id="TIGR03847">
    <property type="entry name" value="conserved hypothetical protein"/>
    <property type="match status" value="1"/>
</dbReference>
<dbReference type="EMBL" id="SOHE01000069">
    <property type="protein sequence ID" value="TFD46983.1"/>
    <property type="molecule type" value="Genomic_DNA"/>
</dbReference>
<dbReference type="InterPro" id="IPR021441">
    <property type="entry name" value="DUF3090"/>
</dbReference>
<dbReference type="RefSeq" id="WP_134520659.1">
    <property type="nucleotide sequence ID" value="NZ_SOHE01000069.1"/>
</dbReference>
<protein>
    <submittedName>
        <fullName evidence="1">DUF3090 family protein</fullName>
    </submittedName>
</protein>
<dbReference type="Proteomes" id="UP000297447">
    <property type="component" value="Unassembled WGS sequence"/>
</dbReference>
<dbReference type="OrthoDB" id="156387at2"/>
<proteinExistence type="predicted"/>
<reference evidence="1 2" key="1">
    <citation type="submission" date="2019-03" db="EMBL/GenBank/DDBJ databases">
        <title>Genomics of glacier-inhabiting Cryobacterium strains.</title>
        <authorList>
            <person name="Liu Q."/>
            <person name="Xin Y.-H."/>
        </authorList>
    </citation>
    <scope>NUCLEOTIDE SEQUENCE [LARGE SCALE GENOMIC DNA]</scope>
    <source>
        <strain evidence="1 2">Hh14</strain>
    </source>
</reference>
<sequence length="179" mass="19427">MTSIVHEFDWPDRVVIGTIGLPGERTFYLQVRSGSRLVSIALEKQQSTLLSNRIDAVLDEMMSTTGNPFSVPSGTPIELVDNEPLEPVVEQFRAGDMGVGWSSRTAQFIIHVHATLAEEEMDVAPAEPTERLVLLIPVGTARAFAKRTREVVGAGRPMCPLCGDPIDAAGHSCSLLDFP</sequence>
<dbReference type="Pfam" id="PF11290">
    <property type="entry name" value="DUF3090"/>
    <property type="match status" value="1"/>
</dbReference>
<dbReference type="AlphaFoldDB" id="A0A4R8ZVB9"/>
<gene>
    <name evidence="1" type="ORF">E3T55_16585</name>
</gene>
<accession>A0A4R8ZVB9</accession>
<keyword evidence="2" id="KW-1185">Reference proteome</keyword>
<organism evidence="1 2">
    <name type="scientific">Cryobacterium frigoriphilum</name>
    <dbReference type="NCBI Taxonomy" id="1259150"/>
    <lineage>
        <taxon>Bacteria</taxon>
        <taxon>Bacillati</taxon>
        <taxon>Actinomycetota</taxon>
        <taxon>Actinomycetes</taxon>
        <taxon>Micrococcales</taxon>
        <taxon>Microbacteriaceae</taxon>
        <taxon>Cryobacterium</taxon>
    </lineage>
</organism>
<name>A0A4R8ZVB9_9MICO</name>
<evidence type="ECO:0000313" key="2">
    <source>
        <dbReference type="Proteomes" id="UP000297447"/>
    </source>
</evidence>
<evidence type="ECO:0000313" key="1">
    <source>
        <dbReference type="EMBL" id="TFD46983.1"/>
    </source>
</evidence>
<comment type="caution">
    <text evidence="1">The sequence shown here is derived from an EMBL/GenBank/DDBJ whole genome shotgun (WGS) entry which is preliminary data.</text>
</comment>